<keyword evidence="2" id="KW-1185">Reference proteome</keyword>
<dbReference type="SUPFAM" id="SSF160755">
    <property type="entry name" value="YugN-like"/>
    <property type="match status" value="1"/>
</dbReference>
<gene>
    <name evidence="1" type="ORF">J2Z37_001254</name>
</gene>
<dbReference type="Pfam" id="PF08868">
    <property type="entry name" value="YugN"/>
    <property type="match status" value="1"/>
</dbReference>
<accession>A0ABS4GMC3</accession>
<dbReference type="Gene3D" id="3.30.310.100">
    <property type="entry name" value="YugN-like"/>
    <property type="match status" value="1"/>
</dbReference>
<organism evidence="1 2">
    <name type="scientific">Ammoniphilus resinae</name>
    <dbReference type="NCBI Taxonomy" id="861532"/>
    <lineage>
        <taxon>Bacteria</taxon>
        <taxon>Bacillati</taxon>
        <taxon>Bacillota</taxon>
        <taxon>Bacilli</taxon>
        <taxon>Bacillales</taxon>
        <taxon>Paenibacillaceae</taxon>
        <taxon>Aneurinibacillus group</taxon>
        <taxon>Ammoniphilus</taxon>
    </lineage>
</organism>
<reference evidence="1 2" key="1">
    <citation type="submission" date="2021-03" db="EMBL/GenBank/DDBJ databases">
        <title>Genomic Encyclopedia of Type Strains, Phase IV (KMG-IV): sequencing the most valuable type-strain genomes for metagenomic binning, comparative biology and taxonomic classification.</title>
        <authorList>
            <person name="Goeker M."/>
        </authorList>
    </citation>
    <scope>NUCLEOTIDE SEQUENCE [LARGE SCALE GENOMIC DNA]</scope>
    <source>
        <strain evidence="1 2">DSM 24738</strain>
    </source>
</reference>
<dbReference type="InterPro" id="IPR014967">
    <property type="entry name" value="Uncharacterised_YugN-like"/>
</dbReference>
<proteinExistence type="predicted"/>
<dbReference type="Proteomes" id="UP001519343">
    <property type="component" value="Unassembled WGS sequence"/>
</dbReference>
<evidence type="ECO:0000313" key="2">
    <source>
        <dbReference type="Proteomes" id="UP001519343"/>
    </source>
</evidence>
<dbReference type="InterPro" id="IPR036491">
    <property type="entry name" value="YugN-like_sf"/>
</dbReference>
<protein>
    <recommendedName>
        <fullName evidence="3">YugN-like family protein</fullName>
    </recommendedName>
</protein>
<evidence type="ECO:0000313" key="1">
    <source>
        <dbReference type="EMBL" id="MBP1931257.1"/>
    </source>
</evidence>
<evidence type="ECO:0008006" key="3">
    <source>
        <dbReference type="Google" id="ProtNLM"/>
    </source>
</evidence>
<name>A0ABS4GMC3_9BACL</name>
<dbReference type="EMBL" id="JAGGKT010000002">
    <property type="protein sequence ID" value="MBP1931257.1"/>
    <property type="molecule type" value="Genomic_DNA"/>
</dbReference>
<comment type="caution">
    <text evidence="1">The sequence shown here is derived from an EMBL/GenBank/DDBJ whole genome shotgun (WGS) entry which is preliminary data.</text>
</comment>
<sequence>MKKIETNLVGMEFDFEDLEEILLNNGFNRGAMWDWHYAAYDFPINSSKLDYYTYLRISVNSVSGRIEESGSRVKIADVIITEAKYHSGLHLDKEVLQKDMKTALNTMDKVAKDLQVSVEFNARQAKDDEKAQYVGTRKKH</sequence>
<dbReference type="RefSeq" id="WP_209809329.1">
    <property type="nucleotide sequence ID" value="NZ_JAGGKT010000002.1"/>
</dbReference>